<sequence>MTSVINLADLSVGANLWVSASFLVIPIVLVLNAWSLLREDLNGGRIGNVELEFSSPSKSSRHNGRSAVRNHHHHVDVHRLQMTLSALSPSSLSSSSTGSSRLEQIIVVDGGVTRVTALAGRRSTSFSHPALSRFAPAFSSSSSSSSSCSSSCASAFASKIAIPTGGCSAAPGRGSLPPLSASPSPPPPPPPCPCPPPLSPNLPLSPNSFSRSKACTDAGGGAGRAAAAGGGELQLPLFSPDLSPNPAAGGPVLSRSASLPPKPPRKQALDRDRVRLYSRSLSHPPFGRRSSLASISIAGGRGGGSSSLSRPLCRRSRCLSADVAREEAATTHRLGRDLDLWPSLVAWAKSLGRAKPAIGIRRDLSPTKPAATKSGDIESSDDDDSKRDPCDRDRERDHDHGLPEKEQADVDSVGIGTTTRHTTGTHLVPFMDEEQQALQPLLQKPGLLLPGMLASTPSAYPAAPIKRLNATLTTYGSVDLPPPPSSSSQLQVVVPTTMALPHSCPPQSPLPSPNAVSAAASMRSRLASPPAFSTDQLEEWRTIFEEEEEEEEEEEVNAVWVFWWFLHCCSDLRGGGGGGGECCVAIQSGGFFIAVQIFEEEEEEEEEEEVIF</sequence>
<protein>
    <submittedName>
        <fullName evidence="3">Uncharacterized protein</fullName>
    </submittedName>
</protein>
<dbReference type="AlphaFoldDB" id="A0A388M389"/>
<evidence type="ECO:0000256" key="1">
    <source>
        <dbReference type="SAM" id="MobiDB-lite"/>
    </source>
</evidence>
<keyword evidence="2" id="KW-1133">Transmembrane helix</keyword>
<feature type="transmembrane region" description="Helical" evidence="2">
    <location>
        <begin position="16"/>
        <end position="37"/>
    </location>
</feature>
<reference evidence="3 4" key="1">
    <citation type="journal article" date="2018" name="Cell">
        <title>The Chara Genome: Secondary Complexity and Implications for Plant Terrestrialization.</title>
        <authorList>
            <person name="Nishiyama T."/>
            <person name="Sakayama H."/>
            <person name="Vries J.D."/>
            <person name="Buschmann H."/>
            <person name="Saint-Marcoux D."/>
            <person name="Ullrich K.K."/>
            <person name="Haas F.B."/>
            <person name="Vanderstraeten L."/>
            <person name="Becker D."/>
            <person name="Lang D."/>
            <person name="Vosolsobe S."/>
            <person name="Rombauts S."/>
            <person name="Wilhelmsson P.K.I."/>
            <person name="Janitza P."/>
            <person name="Kern R."/>
            <person name="Heyl A."/>
            <person name="Rumpler F."/>
            <person name="Villalobos L.I.A.C."/>
            <person name="Clay J.M."/>
            <person name="Skokan R."/>
            <person name="Toyoda A."/>
            <person name="Suzuki Y."/>
            <person name="Kagoshima H."/>
            <person name="Schijlen E."/>
            <person name="Tajeshwar N."/>
            <person name="Catarino B."/>
            <person name="Hetherington A.J."/>
            <person name="Saltykova A."/>
            <person name="Bonnot C."/>
            <person name="Breuninger H."/>
            <person name="Symeonidi A."/>
            <person name="Radhakrishnan G.V."/>
            <person name="Van Nieuwerburgh F."/>
            <person name="Deforce D."/>
            <person name="Chang C."/>
            <person name="Karol K.G."/>
            <person name="Hedrich R."/>
            <person name="Ulvskov P."/>
            <person name="Glockner G."/>
            <person name="Delwiche C.F."/>
            <person name="Petrasek J."/>
            <person name="Van de Peer Y."/>
            <person name="Friml J."/>
            <person name="Beilby M."/>
            <person name="Dolan L."/>
            <person name="Kohara Y."/>
            <person name="Sugano S."/>
            <person name="Fujiyama A."/>
            <person name="Delaux P.-M."/>
            <person name="Quint M."/>
            <person name="TheiBen G."/>
            <person name="Hagemann M."/>
            <person name="Harholt J."/>
            <person name="Dunand C."/>
            <person name="Zachgo S."/>
            <person name="Langdale J."/>
            <person name="Maumus F."/>
            <person name="Straeten D.V.D."/>
            <person name="Gould S.B."/>
            <person name="Rensing S.A."/>
        </authorList>
    </citation>
    <scope>NUCLEOTIDE SEQUENCE [LARGE SCALE GENOMIC DNA]</scope>
    <source>
        <strain evidence="3 4">S276</strain>
    </source>
</reference>
<feature type="compositionally biased region" description="Gly residues" evidence="1">
    <location>
        <begin position="218"/>
        <end position="232"/>
    </location>
</feature>
<keyword evidence="2" id="KW-0472">Membrane</keyword>
<name>A0A388M389_CHABU</name>
<evidence type="ECO:0000256" key="2">
    <source>
        <dbReference type="SAM" id="Phobius"/>
    </source>
</evidence>
<accession>A0A388M389</accession>
<feature type="region of interest" description="Disordered" evidence="1">
    <location>
        <begin position="173"/>
        <end position="273"/>
    </location>
</feature>
<comment type="caution">
    <text evidence="3">The sequence shown here is derived from an EMBL/GenBank/DDBJ whole genome shotgun (WGS) entry which is preliminary data.</text>
</comment>
<feature type="compositionally biased region" description="Pro residues" evidence="1">
    <location>
        <begin position="183"/>
        <end position="200"/>
    </location>
</feature>
<gene>
    <name evidence="3" type="ORF">CBR_g48768</name>
</gene>
<proteinExistence type="predicted"/>
<feature type="region of interest" description="Disordered" evidence="1">
    <location>
        <begin position="360"/>
        <end position="423"/>
    </location>
</feature>
<dbReference type="Gramene" id="GBG89057">
    <property type="protein sequence ID" value="GBG89057"/>
    <property type="gene ID" value="CBR_g48768"/>
</dbReference>
<evidence type="ECO:0000313" key="4">
    <source>
        <dbReference type="Proteomes" id="UP000265515"/>
    </source>
</evidence>
<feature type="compositionally biased region" description="Basic and acidic residues" evidence="1">
    <location>
        <begin position="384"/>
        <end position="408"/>
    </location>
</feature>
<keyword evidence="4" id="KW-1185">Reference proteome</keyword>
<dbReference type="Proteomes" id="UP000265515">
    <property type="component" value="Unassembled WGS sequence"/>
</dbReference>
<dbReference type="EMBL" id="BFEA01000713">
    <property type="protein sequence ID" value="GBG89057.1"/>
    <property type="molecule type" value="Genomic_DNA"/>
</dbReference>
<evidence type="ECO:0000313" key="3">
    <source>
        <dbReference type="EMBL" id="GBG89057.1"/>
    </source>
</evidence>
<keyword evidence="2" id="KW-0812">Transmembrane</keyword>
<organism evidence="3 4">
    <name type="scientific">Chara braunii</name>
    <name type="common">Braun's stonewort</name>
    <dbReference type="NCBI Taxonomy" id="69332"/>
    <lineage>
        <taxon>Eukaryota</taxon>
        <taxon>Viridiplantae</taxon>
        <taxon>Streptophyta</taxon>
        <taxon>Charophyceae</taxon>
        <taxon>Charales</taxon>
        <taxon>Characeae</taxon>
        <taxon>Chara</taxon>
    </lineage>
</organism>